<sequence length="241" mass="24693">MTSTSSPVLVVLGVGPGLGLSVAQRFGAAGYRVALISRSPQRHSDYLAALADNGIEAAAYVADAARPDQLRSAIDAARARFGRIDVGYYGPAASETAPTGDITDLDAAGAKAALDSVVPAVDFAAQLLPEMRQRGSGGLLFAGGLSSVVPMPPLGGLALAAAVLRNYAVTLHAALAPTGIYAGTLTIGGLIERGDIHRAMADSPQFAGIAIRTLNPDELAEQIWQLYTDRSAAETVVNVIA</sequence>
<accession>A0A7X6RWF4</accession>
<protein>
    <submittedName>
        <fullName evidence="1">SDR family NAD(P)-dependent oxidoreductase</fullName>
    </submittedName>
</protein>
<dbReference type="PANTHER" id="PTHR43431">
    <property type="entry name" value="OXIDOREDUCTASE, SHORT CHAIN DEHYDROGENASE/REDUCTASE FAMILY (AFU_ORTHOLOGUE AFUA_5G14000)"/>
    <property type="match status" value="1"/>
</dbReference>
<dbReference type="InterPro" id="IPR002347">
    <property type="entry name" value="SDR_fam"/>
</dbReference>
<organism evidence="1 2">
    <name type="scientific">Mycolicibacterium septicum DSM 44393</name>
    <dbReference type="NCBI Taxonomy" id="1341646"/>
    <lineage>
        <taxon>Bacteria</taxon>
        <taxon>Bacillati</taxon>
        <taxon>Actinomycetota</taxon>
        <taxon>Actinomycetes</taxon>
        <taxon>Mycobacteriales</taxon>
        <taxon>Mycobacteriaceae</taxon>
        <taxon>Mycolicibacterium</taxon>
    </lineage>
</organism>
<comment type="caution">
    <text evidence="1">The sequence shown here is derived from an EMBL/GenBank/DDBJ whole genome shotgun (WGS) entry which is preliminary data.</text>
</comment>
<name>A0A7X6RWF4_9MYCO</name>
<evidence type="ECO:0000313" key="1">
    <source>
        <dbReference type="EMBL" id="NKZ12007.1"/>
    </source>
</evidence>
<dbReference type="RefSeq" id="WP_044523903.1">
    <property type="nucleotide sequence ID" value="NZ_HG322953.1"/>
</dbReference>
<dbReference type="Gene3D" id="3.40.50.720">
    <property type="entry name" value="NAD(P)-binding Rossmann-like Domain"/>
    <property type="match status" value="1"/>
</dbReference>
<proteinExistence type="predicted"/>
<reference evidence="1 2" key="1">
    <citation type="submission" date="2020-04" db="EMBL/GenBank/DDBJ databases">
        <title>MicrobeNet Type strains.</title>
        <authorList>
            <person name="Nicholson A.C."/>
        </authorList>
    </citation>
    <scope>NUCLEOTIDE SEQUENCE [LARGE SCALE GENOMIC DNA]</scope>
    <source>
        <strain evidence="1 2">ATCC 700731</strain>
    </source>
</reference>
<dbReference type="InterPro" id="IPR036291">
    <property type="entry name" value="NAD(P)-bd_dom_sf"/>
</dbReference>
<dbReference type="Pfam" id="PF00106">
    <property type="entry name" value="adh_short"/>
    <property type="match status" value="1"/>
</dbReference>
<dbReference type="Proteomes" id="UP000518188">
    <property type="component" value="Unassembled WGS sequence"/>
</dbReference>
<gene>
    <name evidence="1" type="ORF">HGA11_13560</name>
</gene>
<evidence type="ECO:0000313" key="2">
    <source>
        <dbReference type="Proteomes" id="UP000518188"/>
    </source>
</evidence>
<dbReference type="PANTHER" id="PTHR43431:SF7">
    <property type="entry name" value="OXIDOREDUCTASE, SHORT CHAIN DEHYDROGENASE_REDUCTASE FAMILY (AFU_ORTHOLOGUE AFUA_5G14000)"/>
    <property type="match status" value="1"/>
</dbReference>
<dbReference type="EMBL" id="JAAXPJ010000005">
    <property type="protein sequence ID" value="NKZ12007.1"/>
    <property type="molecule type" value="Genomic_DNA"/>
</dbReference>
<dbReference type="AlphaFoldDB" id="A0A7X6RWF4"/>
<dbReference type="SUPFAM" id="SSF51735">
    <property type="entry name" value="NAD(P)-binding Rossmann-fold domains"/>
    <property type="match status" value="1"/>
</dbReference>